<keyword evidence="1" id="KW-0472">Membrane</keyword>
<keyword evidence="3" id="KW-1185">Reference proteome</keyword>
<protein>
    <recommendedName>
        <fullName evidence="4">PNPLA domain-containing protein</fullName>
    </recommendedName>
</protein>
<feature type="transmembrane region" description="Helical" evidence="1">
    <location>
        <begin position="232"/>
        <end position="254"/>
    </location>
</feature>
<evidence type="ECO:0008006" key="4">
    <source>
        <dbReference type="Google" id="ProtNLM"/>
    </source>
</evidence>
<name>A0ABP0ISL4_9DINO</name>
<evidence type="ECO:0000313" key="2">
    <source>
        <dbReference type="EMBL" id="CAK9005413.1"/>
    </source>
</evidence>
<gene>
    <name evidence="2" type="ORF">CCMP2556_LOCUS8062</name>
</gene>
<dbReference type="Proteomes" id="UP001642484">
    <property type="component" value="Unassembled WGS sequence"/>
</dbReference>
<feature type="transmembrane region" description="Helical" evidence="1">
    <location>
        <begin position="738"/>
        <end position="755"/>
    </location>
</feature>
<keyword evidence="1" id="KW-1133">Transmembrane helix</keyword>
<feature type="transmembrane region" description="Helical" evidence="1">
    <location>
        <begin position="304"/>
        <end position="325"/>
    </location>
</feature>
<organism evidence="2 3">
    <name type="scientific">Durusdinium trenchii</name>
    <dbReference type="NCBI Taxonomy" id="1381693"/>
    <lineage>
        <taxon>Eukaryota</taxon>
        <taxon>Sar</taxon>
        <taxon>Alveolata</taxon>
        <taxon>Dinophyceae</taxon>
        <taxon>Suessiales</taxon>
        <taxon>Symbiodiniaceae</taxon>
        <taxon>Durusdinium</taxon>
    </lineage>
</organism>
<feature type="non-terminal residue" evidence="2">
    <location>
        <position position="756"/>
    </location>
</feature>
<evidence type="ECO:0000256" key="1">
    <source>
        <dbReference type="SAM" id="Phobius"/>
    </source>
</evidence>
<keyword evidence="1" id="KW-0812">Transmembrane</keyword>
<feature type="transmembrane region" description="Helical" evidence="1">
    <location>
        <begin position="706"/>
        <end position="723"/>
    </location>
</feature>
<dbReference type="SUPFAM" id="SSF52151">
    <property type="entry name" value="FabD/lysophospholipase-like"/>
    <property type="match status" value="1"/>
</dbReference>
<dbReference type="InterPro" id="IPR016035">
    <property type="entry name" value="Acyl_Trfase/lysoPLipase"/>
</dbReference>
<evidence type="ECO:0000313" key="3">
    <source>
        <dbReference type="Proteomes" id="UP001642484"/>
    </source>
</evidence>
<dbReference type="Gene3D" id="3.40.1090.10">
    <property type="entry name" value="Cytosolic phospholipase A2 catalytic domain"/>
    <property type="match status" value="1"/>
</dbReference>
<sequence>MESDSAAEDLVETVATEIPYSATWPEELQRYLLKRGVEDYVIQDRFGAEVLGSVQPKSFYRAELFPLRVIIRARQEGKCLAECAVIKFEEVLLRLRSFGATGAGLEETHQGEGFDTFAVAFGGGGVRSGAFCSGVLWALAETNRLQHVTHLSSVSGGSIAASGFASFLVEAHRAAGASPSRTPSAGPLYREVVADFIERSQRNAGYLVSFQNLFQVPEDNSSSRARIWDLPLMFLVVLGVLVAAPSVFCVFYVVPVTMLIEAYWGGAMRHCFCRLQNETQCNFLTVLQARPENGDHRQWSQNSFTLLIIGALVLVLMVLALIYKCCGMKEIRHSARPRWFLHWRSLTHLCTRWLAMFVIILATVSLVYTAELVDYRGSREEECLAYFKEGPLCSDNLMGFPAHLPGRLEDVSITYQDASFSLHQEELGQSQTAWNISQSISRAAGLRPLDQGREGPNFIVIFLFLTLALALVSLSFKFLGWSGLWRVFLFILLPLWFIWPASFLLQWRVFGPITRQALFTPFFDTQIMGRYTDEAWYCFTTTSLLLAIACLPAFNLLHRFVHFYFRVSLQRAFYHDGVDVLMPQVSKCPWVPILLFGATLNEFMRPNSKEAHSLFTLSQYAMGCQRTDFLAAPKWMSLARCMTLSCAAIDGFVLTQINKWHTRVLMAMLNLTQGDWLRFDRQQKWHTRRWPELLKQPHLASLFDRLPEMVLFAFIYLFCLLANDKSRPGPEDLEAGCQAFRFFTMMAILLIIVFIG</sequence>
<feature type="transmembrane region" description="Helical" evidence="1">
    <location>
        <begin position="534"/>
        <end position="557"/>
    </location>
</feature>
<feature type="transmembrane region" description="Helical" evidence="1">
    <location>
        <begin position="483"/>
        <end position="505"/>
    </location>
</feature>
<proteinExistence type="predicted"/>
<dbReference type="EMBL" id="CAXAMN010003625">
    <property type="protein sequence ID" value="CAK9005413.1"/>
    <property type="molecule type" value="Genomic_DNA"/>
</dbReference>
<comment type="caution">
    <text evidence="2">The sequence shown here is derived from an EMBL/GenBank/DDBJ whole genome shotgun (WGS) entry which is preliminary data.</text>
</comment>
<reference evidence="2 3" key="1">
    <citation type="submission" date="2024-02" db="EMBL/GenBank/DDBJ databases">
        <authorList>
            <person name="Chen Y."/>
            <person name="Shah S."/>
            <person name="Dougan E. K."/>
            <person name="Thang M."/>
            <person name="Chan C."/>
        </authorList>
    </citation>
    <scope>NUCLEOTIDE SEQUENCE [LARGE SCALE GENOMIC DNA]</scope>
</reference>
<feature type="transmembrane region" description="Helical" evidence="1">
    <location>
        <begin position="458"/>
        <end position="476"/>
    </location>
</feature>
<feature type="transmembrane region" description="Helical" evidence="1">
    <location>
        <begin position="346"/>
        <end position="368"/>
    </location>
</feature>
<accession>A0ABP0ISL4</accession>